<name>A0ABX9Q3G6_9BACT</name>
<organism evidence="2 3">
    <name type="scientific">Corallococcus praedator</name>
    <dbReference type="NCBI Taxonomy" id="2316724"/>
    <lineage>
        <taxon>Bacteria</taxon>
        <taxon>Pseudomonadati</taxon>
        <taxon>Myxococcota</taxon>
        <taxon>Myxococcia</taxon>
        <taxon>Myxococcales</taxon>
        <taxon>Cystobacterineae</taxon>
        <taxon>Myxococcaceae</taxon>
        <taxon>Corallococcus</taxon>
    </lineage>
</organism>
<feature type="non-terminal residue" evidence="2">
    <location>
        <position position="144"/>
    </location>
</feature>
<accession>A0ABX9Q3G6</accession>
<dbReference type="EMBL" id="RAWI01001110">
    <property type="protein sequence ID" value="RKH80504.1"/>
    <property type="molecule type" value="Genomic_DNA"/>
</dbReference>
<sequence>MYKVVINQLKTAKQKSAYTHWTTVRRQALTNPATAQQQLRAWRDEVKVPIFIQGAIHGNEYEGVDANMRTIERLATTPYGTDPEVDAILDGAIVIFNVIQNPDGRVAGTRANGNGFDLNRDFLTQSQSETKASVRIMQEWLPPE</sequence>
<dbReference type="InterPro" id="IPR000834">
    <property type="entry name" value="Peptidase_M14"/>
</dbReference>
<keyword evidence="3" id="KW-1185">Reference proteome</keyword>
<proteinExistence type="predicted"/>
<evidence type="ECO:0000313" key="3">
    <source>
        <dbReference type="Proteomes" id="UP000278907"/>
    </source>
</evidence>
<protein>
    <recommendedName>
        <fullName evidence="1">Peptidase M14 domain-containing protein</fullName>
    </recommendedName>
</protein>
<reference evidence="2 3" key="1">
    <citation type="submission" date="2018-09" db="EMBL/GenBank/DDBJ databases">
        <authorList>
            <person name="Livingstone P.G."/>
            <person name="Whitworth D.E."/>
        </authorList>
    </citation>
    <scope>NUCLEOTIDE SEQUENCE [LARGE SCALE GENOMIC DNA]</scope>
    <source>
        <strain evidence="2 3">CA031B</strain>
    </source>
</reference>
<feature type="domain" description="Peptidase M14" evidence="1">
    <location>
        <begin position="45"/>
        <end position="130"/>
    </location>
</feature>
<gene>
    <name evidence="2" type="ORF">D7Y13_43295</name>
</gene>
<evidence type="ECO:0000259" key="1">
    <source>
        <dbReference type="Pfam" id="PF00246"/>
    </source>
</evidence>
<dbReference type="SUPFAM" id="SSF53187">
    <property type="entry name" value="Zn-dependent exopeptidases"/>
    <property type="match status" value="1"/>
</dbReference>
<dbReference type="Gene3D" id="3.40.630.10">
    <property type="entry name" value="Zn peptidases"/>
    <property type="match status" value="1"/>
</dbReference>
<dbReference type="Pfam" id="PF00246">
    <property type="entry name" value="Peptidase_M14"/>
    <property type="match status" value="1"/>
</dbReference>
<comment type="caution">
    <text evidence="2">The sequence shown here is derived from an EMBL/GenBank/DDBJ whole genome shotgun (WGS) entry which is preliminary data.</text>
</comment>
<dbReference type="Proteomes" id="UP000278907">
    <property type="component" value="Unassembled WGS sequence"/>
</dbReference>
<evidence type="ECO:0000313" key="2">
    <source>
        <dbReference type="EMBL" id="RKH80504.1"/>
    </source>
</evidence>